<dbReference type="EMBL" id="CM039438">
    <property type="protein sequence ID" value="KAI4300698.1"/>
    <property type="molecule type" value="Genomic_DNA"/>
</dbReference>
<evidence type="ECO:0000313" key="2">
    <source>
        <dbReference type="Proteomes" id="UP000828941"/>
    </source>
</evidence>
<reference evidence="1 2" key="1">
    <citation type="journal article" date="2022" name="DNA Res.">
        <title>Chromosomal-level genome assembly of the orchid tree Bauhinia variegata (Leguminosae; Cercidoideae) supports the allotetraploid origin hypothesis of Bauhinia.</title>
        <authorList>
            <person name="Zhong Y."/>
            <person name="Chen Y."/>
            <person name="Zheng D."/>
            <person name="Pang J."/>
            <person name="Liu Y."/>
            <person name="Luo S."/>
            <person name="Meng S."/>
            <person name="Qian L."/>
            <person name="Wei D."/>
            <person name="Dai S."/>
            <person name="Zhou R."/>
        </authorList>
    </citation>
    <scope>NUCLEOTIDE SEQUENCE [LARGE SCALE GENOMIC DNA]</scope>
    <source>
        <strain evidence="1">BV-YZ2020</strain>
    </source>
</reference>
<evidence type="ECO:0000313" key="1">
    <source>
        <dbReference type="EMBL" id="KAI4300698.1"/>
    </source>
</evidence>
<gene>
    <name evidence="1" type="ORF">L6164_034044</name>
</gene>
<keyword evidence="2" id="KW-1185">Reference proteome</keyword>
<organism evidence="1 2">
    <name type="scientific">Bauhinia variegata</name>
    <name type="common">Purple orchid tree</name>
    <name type="synonym">Phanera variegata</name>
    <dbReference type="NCBI Taxonomy" id="167791"/>
    <lineage>
        <taxon>Eukaryota</taxon>
        <taxon>Viridiplantae</taxon>
        <taxon>Streptophyta</taxon>
        <taxon>Embryophyta</taxon>
        <taxon>Tracheophyta</taxon>
        <taxon>Spermatophyta</taxon>
        <taxon>Magnoliopsida</taxon>
        <taxon>eudicotyledons</taxon>
        <taxon>Gunneridae</taxon>
        <taxon>Pentapetalae</taxon>
        <taxon>rosids</taxon>
        <taxon>fabids</taxon>
        <taxon>Fabales</taxon>
        <taxon>Fabaceae</taxon>
        <taxon>Cercidoideae</taxon>
        <taxon>Cercideae</taxon>
        <taxon>Bauhiniinae</taxon>
        <taxon>Bauhinia</taxon>
    </lineage>
</organism>
<comment type="caution">
    <text evidence="1">The sequence shown here is derived from an EMBL/GenBank/DDBJ whole genome shotgun (WGS) entry which is preliminary data.</text>
</comment>
<proteinExistence type="predicted"/>
<protein>
    <submittedName>
        <fullName evidence="1">Uncharacterized protein</fullName>
    </submittedName>
</protein>
<dbReference type="Proteomes" id="UP000828941">
    <property type="component" value="Chromosome 13"/>
</dbReference>
<accession>A0ACB9KUI0</accession>
<name>A0ACB9KUI0_BAUVA</name>
<sequence>MSKAVKLELDVNAPNPRVDLQVSASDIFASQSINTRRALRSEYLAVKTRINDEVEDITRPESDTFELIFRDMESLHQLVRKPREQIADAEALLSITNALVSSAKALNNNGLTPSDFVLFIVKEFGEQRGSVSRTEDCRNSVVWKDIGVAVSHAFKGGPGCCTMIGPMDIEIKRKAVAQRKNVGVGPSANSAVARPEDLGSTEERTDTDKHMLIMFNILRKNRAVKLENLVLNRNSFAQTVENLFALSFLLKDGRAEIKMDEAGSQLVSPRNAPAANLVLSGEVAYTHFVFRYDFKDWKQALLCHLISFQLMVRSVRVGEELMPSWNSQLQTAVSDVIKKARTTPFSKLSSMHDVNPESQLLGTDSSPESEVLVEDSQCDHSELRALPSLKRKRKLR</sequence>